<dbReference type="AlphaFoldDB" id="A0A564N8D4"/>
<evidence type="ECO:0000313" key="1">
    <source>
        <dbReference type="EMBL" id="MDG1640900.1"/>
    </source>
</evidence>
<evidence type="ECO:0000313" key="3">
    <source>
        <dbReference type="Proteomes" id="UP000317374"/>
    </source>
</evidence>
<dbReference type="Proteomes" id="UP001075001">
    <property type="component" value="Unassembled WGS sequence"/>
</dbReference>
<gene>
    <name evidence="1" type="primary">yjeJ</name>
    <name evidence="1" type="ORF">OXR69_003200</name>
    <name evidence="2" type="ORF">SB6422_03533</name>
</gene>
<proteinExistence type="predicted"/>
<organism evidence="2 3">
    <name type="scientific">Klebsiella huaxiensis</name>
    <dbReference type="NCBI Taxonomy" id="2153354"/>
    <lineage>
        <taxon>Bacteria</taxon>
        <taxon>Pseudomonadati</taxon>
        <taxon>Pseudomonadota</taxon>
        <taxon>Gammaproteobacteria</taxon>
        <taxon>Enterobacterales</taxon>
        <taxon>Enterobacteriaceae</taxon>
        <taxon>Klebsiella/Raoultella group</taxon>
        <taxon>Klebsiella</taxon>
    </lineage>
</organism>
<evidence type="ECO:0000313" key="2">
    <source>
        <dbReference type="EMBL" id="VUT02103.1"/>
    </source>
</evidence>
<dbReference type="EMBL" id="CABGGW010000050">
    <property type="protein sequence ID" value="VUT02103.1"/>
    <property type="molecule type" value="Genomic_DNA"/>
</dbReference>
<dbReference type="Proteomes" id="UP000317374">
    <property type="component" value="Unassembled WGS sequence"/>
</dbReference>
<dbReference type="InterPro" id="IPR031810">
    <property type="entry name" value="YjeJ-like"/>
</dbReference>
<dbReference type="EMBL" id="JAPQEX020000001">
    <property type="protein sequence ID" value="MDG1640900.1"/>
    <property type="molecule type" value="Genomic_DNA"/>
</dbReference>
<evidence type="ECO:0000313" key="4">
    <source>
        <dbReference type="Proteomes" id="UP001075001"/>
    </source>
</evidence>
<protein>
    <submittedName>
        <fullName evidence="1">YjeJ family protein</fullName>
    </submittedName>
</protein>
<accession>A0A564N8D4</accession>
<dbReference type="Pfam" id="PF15922">
    <property type="entry name" value="YjeJ"/>
    <property type="match status" value="1"/>
</dbReference>
<reference evidence="1" key="2">
    <citation type="submission" date="2023-03" db="EMBL/GenBank/DDBJ databases">
        <title>identification of new KPC variant in Klebsiella huaxiensis from the Hospital Sewage Samples in China.</title>
        <authorList>
            <person name="Wu Y."/>
        </authorList>
    </citation>
    <scope>NUCLEOTIDE SEQUENCE</scope>
    <source>
        <strain evidence="1">ZR-9</strain>
    </source>
</reference>
<keyword evidence="4" id="KW-1185">Reference proteome</keyword>
<sequence length="284" mass="31925">MSIMIKGLNTGLLLHEEKFLAVAIKLETDGDKPSLFYMQATVLKDFLMLLQNRLVNLSQKEKMGIDEFKLKIENANKEMAAHIPDIQMSDVQQPNLGLRVVSFSVSPGDEGFNILLSLQNEEMIHIRILDSQLGFILIAVSKTLNNIKDQNIVGYFYTGIDFLPLYDILFQPDGSMDYGQYQFDSWKADIFNNCYLIIFQIKNGDSSALLSGGVLKTNVAAGTEELNNIAKSFCALSKKLQQYHPKIINIYTQPLLIDKKSIPSIGQSLQPLADFYKSLKKSIS</sequence>
<name>A0A564N8D4_9ENTR</name>
<dbReference type="RefSeq" id="WP_112216235.1">
    <property type="nucleotide sequence ID" value="NZ_CABGGQ010000013.1"/>
</dbReference>
<reference evidence="2 3" key="1">
    <citation type="submission" date="2019-07" db="EMBL/GenBank/DDBJ databases">
        <authorList>
            <person name="Brisse S."/>
            <person name="Rodrigues C."/>
            <person name="Thorpe H."/>
        </authorList>
    </citation>
    <scope>NUCLEOTIDE SEQUENCE [LARGE SCALE GENOMIC DNA]</scope>
    <source>
        <strain evidence="2">SB6422</strain>
    </source>
</reference>
<dbReference type="OrthoDB" id="6602592at2"/>